<dbReference type="SUPFAM" id="SSF51735">
    <property type="entry name" value="NAD(P)-binding Rossmann-fold domains"/>
    <property type="match status" value="1"/>
</dbReference>
<dbReference type="Gene3D" id="3.40.50.720">
    <property type="entry name" value="NAD(P)-binding Rossmann-like Domain"/>
    <property type="match status" value="1"/>
</dbReference>
<dbReference type="GO" id="GO:0016616">
    <property type="term" value="F:oxidoreductase activity, acting on the CH-OH group of donors, NAD or NADP as acceptor"/>
    <property type="evidence" value="ECO:0007669"/>
    <property type="project" value="TreeGrafter"/>
</dbReference>
<dbReference type="CDD" id="cd05233">
    <property type="entry name" value="SDR_c"/>
    <property type="match status" value="1"/>
</dbReference>
<keyword evidence="2" id="KW-0521">NADP</keyword>
<dbReference type="OrthoDB" id="417891at2759"/>
<dbReference type="AlphaFoldDB" id="A0A6A5YEA1"/>
<dbReference type="InterPro" id="IPR002347">
    <property type="entry name" value="SDR_fam"/>
</dbReference>
<protein>
    <submittedName>
        <fullName evidence="3">Putative short chain type dehydrogenase</fullName>
    </submittedName>
</protein>
<evidence type="ECO:0000256" key="2">
    <source>
        <dbReference type="ARBA" id="ARBA00022857"/>
    </source>
</evidence>
<dbReference type="PRINTS" id="PR00080">
    <property type="entry name" value="SDRFAMILY"/>
</dbReference>
<sequence length="266" mass="28220">MSNRLPSKIAIVTGASSGIGRAIALAFHREGAFLVCADLKPDVATETPAAPSIPTHEVIQKENGNAIFVKVDVTKGEQVEALVRRAVEEWGRVDIFINNAGLAPRPTPIWTTSESSWDLIFAVNARGVFLGTKHASAQMILQTPGRTGDRGWIVNVASVLGLVGEREVPAYVASKHAVVGLTKSAALDCAPHRVHVNAICPGYVRTPMIAALLEAPDAAEVVGVQHPFRGLGRPDEIARVAVFLASEENTWMTGASVSVDGGYSCR</sequence>
<name>A0A6A5YEA1_9PEZI</name>
<proteinExistence type="inferred from homology"/>
<dbReference type="EMBL" id="ML978714">
    <property type="protein sequence ID" value="KAF2089677.1"/>
    <property type="molecule type" value="Genomic_DNA"/>
</dbReference>
<dbReference type="FunFam" id="3.40.50.720:FF:000084">
    <property type="entry name" value="Short-chain dehydrogenase reductase"/>
    <property type="match status" value="1"/>
</dbReference>
<comment type="similarity">
    <text evidence="1">Belongs to the short-chain dehydrogenases/reductases (SDR) family.</text>
</comment>
<accession>A0A6A5YEA1</accession>
<reference evidence="3" key="1">
    <citation type="journal article" date="2020" name="Stud. Mycol.">
        <title>101 Dothideomycetes genomes: a test case for predicting lifestyles and emergence of pathogens.</title>
        <authorList>
            <person name="Haridas S."/>
            <person name="Albert R."/>
            <person name="Binder M."/>
            <person name="Bloem J."/>
            <person name="Labutti K."/>
            <person name="Salamov A."/>
            <person name="Andreopoulos B."/>
            <person name="Baker S."/>
            <person name="Barry K."/>
            <person name="Bills G."/>
            <person name="Bluhm B."/>
            <person name="Cannon C."/>
            <person name="Castanera R."/>
            <person name="Culley D."/>
            <person name="Daum C."/>
            <person name="Ezra D."/>
            <person name="Gonzalez J."/>
            <person name="Henrissat B."/>
            <person name="Kuo A."/>
            <person name="Liang C."/>
            <person name="Lipzen A."/>
            <person name="Lutzoni F."/>
            <person name="Magnuson J."/>
            <person name="Mondo S."/>
            <person name="Nolan M."/>
            <person name="Ohm R."/>
            <person name="Pangilinan J."/>
            <person name="Park H.-J."/>
            <person name="Ramirez L."/>
            <person name="Alfaro M."/>
            <person name="Sun H."/>
            <person name="Tritt A."/>
            <person name="Yoshinaga Y."/>
            <person name="Zwiers L.-H."/>
            <person name="Turgeon B."/>
            <person name="Goodwin S."/>
            <person name="Spatafora J."/>
            <person name="Crous P."/>
            <person name="Grigoriev I."/>
        </authorList>
    </citation>
    <scope>NUCLEOTIDE SEQUENCE</scope>
    <source>
        <strain evidence="3">CBS 121410</strain>
    </source>
</reference>
<dbReference type="PANTHER" id="PTHR42760">
    <property type="entry name" value="SHORT-CHAIN DEHYDROGENASES/REDUCTASES FAMILY MEMBER"/>
    <property type="match status" value="1"/>
</dbReference>
<dbReference type="Proteomes" id="UP000799776">
    <property type="component" value="Unassembled WGS sequence"/>
</dbReference>
<evidence type="ECO:0000313" key="4">
    <source>
        <dbReference type="Proteomes" id="UP000799776"/>
    </source>
</evidence>
<gene>
    <name evidence="3" type="ORF">K490DRAFT_37112</name>
</gene>
<dbReference type="InterPro" id="IPR036291">
    <property type="entry name" value="NAD(P)-bd_dom_sf"/>
</dbReference>
<dbReference type="InterPro" id="IPR020904">
    <property type="entry name" value="Sc_DH/Rdtase_CS"/>
</dbReference>
<evidence type="ECO:0000256" key="1">
    <source>
        <dbReference type="ARBA" id="ARBA00006484"/>
    </source>
</evidence>
<dbReference type="Pfam" id="PF13561">
    <property type="entry name" value="adh_short_C2"/>
    <property type="match status" value="1"/>
</dbReference>
<dbReference type="PROSITE" id="PS00061">
    <property type="entry name" value="ADH_SHORT"/>
    <property type="match status" value="1"/>
</dbReference>
<dbReference type="PANTHER" id="PTHR42760:SF124">
    <property type="entry name" value="SHORT-CHAIN DEHYDROGENASE_REDUCTASE"/>
    <property type="match status" value="1"/>
</dbReference>
<dbReference type="NCBIfam" id="NF005559">
    <property type="entry name" value="PRK07231.1"/>
    <property type="match status" value="1"/>
</dbReference>
<evidence type="ECO:0000313" key="3">
    <source>
        <dbReference type="EMBL" id="KAF2089677.1"/>
    </source>
</evidence>
<dbReference type="PRINTS" id="PR00081">
    <property type="entry name" value="GDHRDH"/>
</dbReference>
<organism evidence="3 4">
    <name type="scientific">Saccharata proteae CBS 121410</name>
    <dbReference type="NCBI Taxonomy" id="1314787"/>
    <lineage>
        <taxon>Eukaryota</taxon>
        <taxon>Fungi</taxon>
        <taxon>Dikarya</taxon>
        <taxon>Ascomycota</taxon>
        <taxon>Pezizomycotina</taxon>
        <taxon>Dothideomycetes</taxon>
        <taxon>Dothideomycetes incertae sedis</taxon>
        <taxon>Botryosphaeriales</taxon>
        <taxon>Saccharataceae</taxon>
        <taxon>Saccharata</taxon>
    </lineage>
</organism>
<keyword evidence="4" id="KW-1185">Reference proteome</keyword>